<keyword evidence="5" id="KW-0411">Iron-sulfur</keyword>
<evidence type="ECO:0000256" key="4">
    <source>
        <dbReference type="ARBA" id="ARBA00023004"/>
    </source>
</evidence>
<dbReference type="Proteomes" id="UP000295632">
    <property type="component" value="Unassembled WGS sequence"/>
</dbReference>
<keyword evidence="3" id="KW-0560">Oxidoreductase</keyword>
<dbReference type="AlphaFoldDB" id="A0A4R6TVH8"/>
<reference evidence="6 7" key="1">
    <citation type="submission" date="2019-03" db="EMBL/GenBank/DDBJ databases">
        <title>Genomic Encyclopedia of Type Strains, Phase IV (KMG-IV): sequencing the most valuable type-strain genomes for metagenomic binning, comparative biology and taxonomic classification.</title>
        <authorList>
            <person name="Goeker M."/>
        </authorList>
    </citation>
    <scope>NUCLEOTIDE SEQUENCE [LARGE SCALE GENOMIC DNA]</scope>
    <source>
        <strain evidence="6 7">DSM 28697</strain>
    </source>
</reference>
<gene>
    <name evidence="6" type="ORF">EV213_11485</name>
</gene>
<dbReference type="RefSeq" id="WP_166639342.1">
    <property type="nucleotide sequence ID" value="NZ_SNYJ01000014.1"/>
</dbReference>
<keyword evidence="2" id="KW-0479">Metal-binding</keyword>
<evidence type="ECO:0000256" key="3">
    <source>
        <dbReference type="ARBA" id="ARBA00023002"/>
    </source>
</evidence>
<dbReference type="PANTHER" id="PTHR43498:SF1">
    <property type="entry name" value="COB--COM HETERODISULFIDE REDUCTASE IRON-SULFUR SUBUNIT A"/>
    <property type="match status" value="1"/>
</dbReference>
<dbReference type="GO" id="GO:0016491">
    <property type="term" value="F:oxidoreductase activity"/>
    <property type="evidence" value="ECO:0007669"/>
    <property type="project" value="UniProtKB-KW"/>
</dbReference>
<evidence type="ECO:0000313" key="6">
    <source>
        <dbReference type="EMBL" id="TDQ37206.1"/>
    </source>
</evidence>
<dbReference type="Gene3D" id="3.50.50.60">
    <property type="entry name" value="FAD/NAD(P)-binding domain"/>
    <property type="match status" value="1"/>
</dbReference>
<name>A0A4R6TVH8_9BACI</name>
<comment type="caution">
    <text evidence="6">The sequence shown here is derived from an EMBL/GenBank/DDBJ whole genome shotgun (WGS) entry which is preliminary data.</text>
</comment>
<dbReference type="GO" id="GO:0051539">
    <property type="term" value="F:4 iron, 4 sulfur cluster binding"/>
    <property type="evidence" value="ECO:0007669"/>
    <property type="project" value="UniProtKB-KW"/>
</dbReference>
<keyword evidence="4" id="KW-0408">Iron</keyword>
<dbReference type="InterPro" id="IPR039650">
    <property type="entry name" value="HdrA-like"/>
</dbReference>
<organism evidence="6 7">
    <name type="scientific">Aureibacillus halotolerans</name>
    <dbReference type="NCBI Taxonomy" id="1508390"/>
    <lineage>
        <taxon>Bacteria</taxon>
        <taxon>Bacillati</taxon>
        <taxon>Bacillota</taxon>
        <taxon>Bacilli</taxon>
        <taxon>Bacillales</taxon>
        <taxon>Bacillaceae</taxon>
        <taxon>Aureibacillus</taxon>
    </lineage>
</organism>
<dbReference type="EMBL" id="SNYJ01000014">
    <property type="protein sequence ID" value="TDQ37206.1"/>
    <property type="molecule type" value="Genomic_DNA"/>
</dbReference>
<sequence length="607" mass="66956">MFLEQTKEAAFQLPDNQQALLDTYGDTPDEKPMKDAYDVIVVSGEPEGVATAVAAARNGADTLLVESRDGLGGLFTYGWLNFIDMTLNDDGEVVSKGIFEEWHELVGNDEVFRVDVAQAAFNKLVEEEENLTVAFNTKVDEPVIDESNTMTGLTLTNDEGTKQVSGARIIDATQDADLAAAAGVPYTYGAEDLNQEGTMAVTPMVYLKDVNWFGIREAAKQELFGTATVSDTTAHGFSELHTMYTPSQDHMRLRGLNIARIGEDEVYINALQIFGVNGTKPEQVEDAMKRGKRESAQVLAYLREHFPGFEDAKIAAFPPELYVRETRHIQALYQLDMSDVWANRDFDDTIAVGAYPVDVQAHTVDNYGYVISNPNQYGVPFRSIVPQDVKHLLVVGRSAGFTSLAAGSARIVPTGMAVGQAAGTAAAQSIAEDISFREMAESDEAITTLRENLIAQGQYIPRFKDIAYPYKGDPADEAIQTLMDTGILVGGYDNDLGLDQEMNHHSFVNLVRELVKRTNGELFEENIKQMVQMNDFIYNEEPQPLTPDKAAEIILTAFGESAENGWQEAALTTYLTDETRSAYESDQVLRKNDAYMILADFLNQIGK</sequence>
<proteinExistence type="predicted"/>
<dbReference type="GO" id="GO:0046872">
    <property type="term" value="F:metal ion binding"/>
    <property type="evidence" value="ECO:0007669"/>
    <property type="project" value="UniProtKB-KW"/>
</dbReference>
<evidence type="ECO:0000256" key="5">
    <source>
        <dbReference type="ARBA" id="ARBA00023014"/>
    </source>
</evidence>
<protein>
    <submittedName>
        <fullName evidence="6">FAD dependent oxidoreductase</fullName>
    </submittedName>
</protein>
<dbReference type="Pfam" id="PF12831">
    <property type="entry name" value="FAD_oxidored"/>
    <property type="match status" value="1"/>
</dbReference>
<dbReference type="SUPFAM" id="SSF51905">
    <property type="entry name" value="FAD/NAD(P)-binding domain"/>
    <property type="match status" value="1"/>
</dbReference>
<dbReference type="InterPro" id="IPR036188">
    <property type="entry name" value="FAD/NAD-bd_sf"/>
</dbReference>
<keyword evidence="1" id="KW-0004">4Fe-4S</keyword>
<accession>A0A4R6TVH8</accession>
<evidence type="ECO:0000313" key="7">
    <source>
        <dbReference type="Proteomes" id="UP000295632"/>
    </source>
</evidence>
<dbReference type="PANTHER" id="PTHR43498">
    <property type="entry name" value="FERREDOXIN:COB-COM HETERODISULFIDE REDUCTASE SUBUNIT A"/>
    <property type="match status" value="1"/>
</dbReference>
<keyword evidence="7" id="KW-1185">Reference proteome</keyword>
<evidence type="ECO:0000256" key="1">
    <source>
        <dbReference type="ARBA" id="ARBA00022485"/>
    </source>
</evidence>
<evidence type="ECO:0000256" key="2">
    <source>
        <dbReference type="ARBA" id="ARBA00022723"/>
    </source>
</evidence>